<evidence type="ECO:0000256" key="1">
    <source>
        <dbReference type="SAM" id="MobiDB-lite"/>
    </source>
</evidence>
<comment type="caution">
    <text evidence="2">The sequence shown here is derived from an EMBL/GenBank/DDBJ whole genome shotgun (WGS) entry which is preliminary data.</text>
</comment>
<proteinExistence type="predicted"/>
<feature type="region of interest" description="Disordered" evidence="1">
    <location>
        <begin position="56"/>
        <end position="78"/>
    </location>
</feature>
<keyword evidence="3" id="KW-1185">Reference proteome</keyword>
<feature type="region of interest" description="Disordered" evidence="1">
    <location>
        <begin position="127"/>
        <end position="160"/>
    </location>
</feature>
<dbReference type="Proteomes" id="UP000801492">
    <property type="component" value="Unassembled WGS sequence"/>
</dbReference>
<organism evidence="2 3">
    <name type="scientific">Ignelater luminosus</name>
    <name type="common">Cucubano</name>
    <name type="synonym">Pyrophorus luminosus</name>
    <dbReference type="NCBI Taxonomy" id="2038154"/>
    <lineage>
        <taxon>Eukaryota</taxon>
        <taxon>Metazoa</taxon>
        <taxon>Ecdysozoa</taxon>
        <taxon>Arthropoda</taxon>
        <taxon>Hexapoda</taxon>
        <taxon>Insecta</taxon>
        <taxon>Pterygota</taxon>
        <taxon>Neoptera</taxon>
        <taxon>Endopterygota</taxon>
        <taxon>Coleoptera</taxon>
        <taxon>Polyphaga</taxon>
        <taxon>Elateriformia</taxon>
        <taxon>Elateroidea</taxon>
        <taxon>Elateridae</taxon>
        <taxon>Agrypninae</taxon>
        <taxon>Pyrophorini</taxon>
        <taxon>Ignelater</taxon>
    </lineage>
</organism>
<evidence type="ECO:0000313" key="3">
    <source>
        <dbReference type="Proteomes" id="UP000801492"/>
    </source>
</evidence>
<accession>A0A8K0D4V5</accession>
<protein>
    <submittedName>
        <fullName evidence="2">Uncharacterized protein</fullName>
    </submittedName>
</protein>
<evidence type="ECO:0000313" key="2">
    <source>
        <dbReference type="EMBL" id="KAF2896242.1"/>
    </source>
</evidence>
<reference evidence="2" key="1">
    <citation type="submission" date="2019-08" db="EMBL/GenBank/DDBJ databases">
        <title>The genome of the North American firefly Photinus pyralis.</title>
        <authorList>
            <consortium name="Photinus pyralis genome working group"/>
            <person name="Fallon T.R."/>
            <person name="Sander Lower S.E."/>
            <person name="Weng J.-K."/>
        </authorList>
    </citation>
    <scope>NUCLEOTIDE SEQUENCE</scope>
    <source>
        <strain evidence="2">TRF0915ILg1</strain>
        <tissue evidence="2">Whole body</tissue>
    </source>
</reference>
<dbReference type="EMBL" id="VTPC01005250">
    <property type="protein sequence ID" value="KAF2896242.1"/>
    <property type="molecule type" value="Genomic_DNA"/>
</dbReference>
<name>A0A8K0D4V5_IGNLU</name>
<feature type="compositionally biased region" description="Basic residues" evidence="1">
    <location>
        <begin position="145"/>
        <end position="157"/>
    </location>
</feature>
<feature type="compositionally biased region" description="Basic and acidic residues" evidence="1">
    <location>
        <begin position="133"/>
        <end position="144"/>
    </location>
</feature>
<sequence>MCDNQLDVRFLLAFESWAQVNTLRKNESLPDSSINPNVDIEETRLRIETTPENNFQSTITGEQSLHSRNGATYESKMPDTSSCIDLTNVSSPFKESLFWPKAAGCSRPKRFKEKIPSFAISDSWKKYHHKKEEKKEKDELEKENRKRVREKKKKEAKRLKTEKKLDRRMKRKYEKLHNAELNPLDIHLSNTGTNVHICTNVPKEATGLMPVAANQVYLATTQATIYYHPNLTQNIKFSQRDVQMDLWDTQGSFLPTATYPDIMVYSLLASETEAVSRQDIVQ</sequence>
<dbReference type="AlphaFoldDB" id="A0A8K0D4V5"/>
<gene>
    <name evidence="2" type="ORF">ILUMI_09932</name>
</gene>